<evidence type="ECO:0000256" key="2">
    <source>
        <dbReference type="ARBA" id="ARBA00006676"/>
    </source>
</evidence>
<keyword evidence="9" id="KW-1185">Reference proteome</keyword>
<evidence type="ECO:0000256" key="3">
    <source>
        <dbReference type="ARBA" id="ARBA00012784"/>
    </source>
</evidence>
<evidence type="ECO:0000256" key="1">
    <source>
        <dbReference type="ARBA" id="ARBA00001947"/>
    </source>
</evidence>
<dbReference type="GO" id="GO:0046872">
    <property type="term" value="F:metal ion binding"/>
    <property type="evidence" value="ECO:0007669"/>
    <property type="project" value="UniProtKB-KW"/>
</dbReference>
<dbReference type="Proteomes" id="UP000051906">
    <property type="component" value="Unassembled WGS sequence"/>
</dbReference>
<accession>A0A0R2LHD2</accession>
<comment type="caution">
    <text evidence="8">The sequence shown here is derived from an EMBL/GenBank/DDBJ whole genome shotgun (WGS) entry which is preliminary data.</text>
</comment>
<comment type="similarity">
    <text evidence="2">Belongs to the metallo-dependent hydrolases superfamily. Adenosine and AMP deaminases family.</text>
</comment>
<protein>
    <recommendedName>
        <fullName evidence="3">adenosine deaminase</fullName>
        <ecNumber evidence="3">3.5.4.4</ecNumber>
    </recommendedName>
</protein>
<dbReference type="STRING" id="616990.IV54_GL000552"/>
<evidence type="ECO:0000259" key="7">
    <source>
        <dbReference type="Pfam" id="PF00962"/>
    </source>
</evidence>
<comment type="cofactor">
    <cofactor evidence="1">
        <name>Zn(2+)</name>
        <dbReference type="ChEBI" id="CHEBI:29105"/>
    </cofactor>
</comment>
<dbReference type="EC" id="3.5.4.4" evidence="3"/>
<dbReference type="Gene3D" id="3.20.20.140">
    <property type="entry name" value="Metal-dependent hydrolases"/>
    <property type="match status" value="1"/>
</dbReference>
<evidence type="ECO:0000256" key="5">
    <source>
        <dbReference type="ARBA" id="ARBA00022801"/>
    </source>
</evidence>
<dbReference type="GO" id="GO:0043103">
    <property type="term" value="P:hypoxanthine salvage"/>
    <property type="evidence" value="ECO:0007669"/>
    <property type="project" value="TreeGrafter"/>
</dbReference>
<dbReference type="GO" id="GO:0006154">
    <property type="term" value="P:adenosine catabolic process"/>
    <property type="evidence" value="ECO:0007669"/>
    <property type="project" value="TreeGrafter"/>
</dbReference>
<dbReference type="PANTHER" id="PTHR11409">
    <property type="entry name" value="ADENOSINE DEAMINASE"/>
    <property type="match status" value="1"/>
</dbReference>
<reference evidence="8 9" key="1">
    <citation type="journal article" date="2015" name="Genome Announc.">
        <title>Expanding the biotechnology potential of lactobacilli through comparative genomics of 213 strains and associated genera.</title>
        <authorList>
            <person name="Sun Z."/>
            <person name="Harris H.M."/>
            <person name="McCann A."/>
            <person name="Guo C."/>
            <person name="Argimon S."/>
            <person name="Zhang W."/>
            <person name="Yang X."/>
            <person name="Jeffery I.B."/>
            <person name="Cooney J.C."/>
            <person name="Kagawa T.F."/>
            <person name="Liu W."/>
            <person name="Song Y."/>
            <person name="Salvetti E."/>
            <person name="Wrobel A."/>
            <person name="Rasinkangas P."/>
            <person name="Parkhill J."/>
            <person name="Rea M.C."/>
            <person name="O'Sullivan O."/>
            <person name="Ritari J."/>
            <person name="Douillard F.P."/>
            <person name="Paul Ross R."/>
            <person name="Yang R."/>
            <person name="Briner A.E."/>
            <person name="Felis G.E."/>
            <person name="de Vos W.M."/>
            <person name="Barrangou R."/>
            <person name="Klaenhammer T.R."/>
            <person name="Caufield P.W."/>
            <person name="Cui Y."/>
            <person name="Zhang H."/>
            <person name="O'Toole P.W."/>
        </authorList>
    </citation>
    <scope>NUCLEOTIDE SEQUENCE [LARGE SCALE GENOMIC DNA]</scope>
    <source>
        <strain evidence="8 9">DSM 22467</strain>
    </source>
</reference>
<dbReference type="OrthoDB" id="9779574at2"/>
<dbReference type="SUPFAM" id="SSF51556">
    <property type="entry name" value="Metallo-dependent hydrolases"/>
    <property type="match status" value="1"/>
</dbReference>
<dbReference type="Pfam" id="PF00962">
    <property type="entry name" value="A_deaminase"/>
    <property type="match status" value="1"/>
</dbReference>
<keyword evidence="6" id="KW-0862">Zinc</keyword>
<evidence type="ECO:0000313" key="9">
    <source>
        <dbReference type="Proteomes" id="UP000051906"/>
    </source>
</evidence>
<feature type="domain" description="Adenosine deaminase" evidence="7">
    <location>
        <begin position="15"/>
        <end position="336"/>
    </location>
</feature>
<dbReference type="InterPro" id="IPR006330">
    <property type="entry name" value="Ado/ade_deaminase"/>
</dbReference>
<dbReference type="GO" id="GO:0046103">
    <property type="term" value="P:inosine biosynthetic process"/>
    <property type="evidence" value="ECO:0007669"/>
    <property type="project" value="TreeGrafter"/>
</dbReference>
<dbReference type="PATRIC" id="fig|616990.3.peg.592"/>
<evidence type="ECO:0000313" key="8">
    <source>
        <dbReference type="EMBL" id="KRO01128.1"/>
    </source>
</evidence>
<gene>
    <name evidence="8" type="ORF">IV54_GL000552</name>
</gene>
<dbReference type="EMBL" id="JQCA01000121">
    <property type="protein sequence ID" value="KRO01128.1"/>
    <property type="molecule type" value="Genomic_DNA"/>
</dbReference>
<proteinExistence type="inferred from homology"/>
<dbReference type="GO" id="GO:0004000">
    <property type="term" value="F:adenosine deaminase activity"/>
    <property type="evidence" value="ECO:0007669"/>
    <property type="project" value="TreeGrafter"/>
</dbReference>
<dbReference type="RefSeq" id="WP_057879055.1">
    <property type="nucleotide sequence ID" value="NZ_JQCA01000121.1"/>
</dbReference>
<evidence type="ECO:0000256" key="4">
    <source>
        <dbReference type="ARBA" id="ARBA00022723"/>
    </source>
</evidence>
<keyword evidence="4" id="KW-0479">Metal-binding</keyword>
<name>A0A0R2LHD2_9LACO</name>
<organism evidence="8 9">
    <name type="scientific">Levilactobacillus paucivorans</name>
    <dbReference type="NCBI Taxonomy" id="616990"/>
    <lineage>
        <taxon>Bacteria</taxon>
        <taxon>Bacillati</taxon>
        <taxon>Bacillota</taxon>
        <taxon>Bacilli</taxon>
        <taxon>Lactobacillales</taxon>
        <taxon>Lactobacillaceae</taxon>
        <taxon>Levilactobacillus</taxon>
    </lineage>
</organism>
<dbReference type="InterPro" id="IPR032466">
    <property type="entry name" value="Metal_Hydrolase"/>
</dbReference>
<dbReference type="NCBIfam" id="TIGR01430">
    <property type="entry name" value="aden_deam"/>
    <property type="match status" value="1"/>
</dbReference>
<dbReference type="GO" id="GO:0005829">
    <property type="term" value="C:cytosol"/>
    <property type="evidence" value="ECO:0007669"/>
    <property type="project" value="TreeGrafter"/>
</dbReference>
<sequence length="340" mass="36585">MTQQPFTPVTVRQYPKIDLHCHLEGSLSLGALREMAAVTDTPLPVGDRALHDLLIATATNPETTDYLKHFQPVIDLMQTAEQLEIAGADIVRSAAADGLIYMETRFTPTLYTQGNLTLEEAIAALLRGLHAGTKTYDVPVNAIVCGRRERSLAELTTVFETAAKFAGQGVVGLDLVGDEAEYPTIALADAIRAAHATGLPIALHAGETAPVDNVVVVMSLEVERIGHGQRLNGFPAAMARAKRTGTTLETCLTSSHRSVDLPDYPNLPLQDFLNAGLKVTVNTNHRTIADVNLTDEILALHDHSDLDWNQLAQLTHNAIDGAFLNDADKAALRAKVPVIA</sequence>
<evidence type="ECO:0000256" key="6">
    <source>
        <dbReference type="ARBA" id="ARBA00022833"/>
    </source>
</evidence>
<dbReference type="PANTHER" id="PTHR11409:SF43">
    <property type="entry name" value="ADENOSINE DEAMINASE"/>
    <property type="match status" value="1"/>
</dbReference>
<dbReference type="InterPro" id="IPR001365">
    <property type="entry name" value="A_deaminase_dom"/>
</dbReference>
<dbReference type="AlphaFoldDB" id="A0A0R2LHD2"/>
<keyword evidence="5" id="KW-0378">Hydrolase</keyword>